<dbReference type="GO" id="GO:0055085">
    <property type="term" value="P:transmembrane transport"/>
    <property type="evidence" value="ECO:0007669"/>
    <property type="project" value="UniProtKB-UniRule"/>
</dbReference>
<dbReference type="Proteomes" id="UP000184204">
    <property type="component" value="Unassembled WGS sequence"/>
</dbReference>
<accession>A0A0X1U745</accession>
<dbReference type="Pfam" id="PF02687">
    <property type="entry name" value="FtsX"/>
    <property type="match status" value="1"/>
</dbReference>
<evidence type="ECO:0000256" key="2">
    <source>
        <dbReference type="ARBA" id="ARBA00022475"/>
    </source>
</evidence>
<reference evidence="9" key="3">
    <citation type="submission" date="2016-11" db="EMBL/GenBank/DDBJ databases">
        <authorList>
            <person name="Varghese N."/>
            <person name="Submissions S."/>
        </authorList>
    </citation>
    <scope>NUCLEOTIDE SEQUENCE</scope>
    <source>
        <strain evidence="9">DSM 1682</strain>
    </source>
</reference>
<evidence type="ECO:0000313" key="9">
    <source>
        <dbReference type="EMBL" id="SHF08854.1"/>
    </source>
</evidence>
<dbReference type="EMBL" id="CP014223">
    <property type="protein sequence ID" value="AMJ40752.1"/>
    <property type="molecule type" value="Genomic_DNA"/>
</dbReference>
<evidence type="ECO:0000313" key="8">
    <source>
        <dbReference type="EMBL" id="AMJ40752.1"/>
    </source>
</evidence>
<evidence type="ECO:0000256" key="5">
    <source>
        <dbReference type="ARBA" id="ARBA00023136"/>
    </source>
</evidence>
<keyword evidence="6" id="KW-0813">Transport</keyword>
<keyword evidence="3 6" id="KW-0812">Transmembrane</keyword>
<dbReference type="KEGG" id="cpro:CPRO_11570"/>
<feature type="transmembrane region" description="Helical" evidence="6">
    <location>
        <begin position="104"/>
        <end position="137"/>
    </location>
</feature>
<feature type="transmembrane region" description="Helical" evidence="6">
    <location>
        <begin position="532"/>
        <end position="553"/>
    </location>
</feature>
<dbReference type="RefSeq" id="WP_066048880.1">
    <property type="nucleotide sequence ID" value="NZ_CP014223.1"/>
</dbReference>
<dbReference type="GO" id="GO:0005886">
    <property type="term" value="C:plasma membrane"/>
    <property type="evidence" value="ECO:0007669"/>
    <property type="project" value="UniProtKB-SubCell"/>
</dbReference>
<dbReference type="PIRSF" id="PIRSF018968">
    <property type="entry name" value="ABC_permease_BceB"/>
    <property type="match status" value="1"/>
</dbReference>
<feature type="transmembrane region" description="Helical" evidence="6">
    <location>
        <begin position="622"/>
        <end position="646"/>
    </location>
</feature>
<evidence type="ECO:0000313" key="11">
    <source>
        <dbReference type="Proteomes" id="UP000184204"/>
    </source>
</evidence>
<evidence type="ECO:0000256" key="1">
    <source>
        <dbReference type="ARBA" id="ARBA00004651"/>
    </source>
</evidence>
<keyword evidence="2 6" id="KW-1003">Cell membrane</keyword>
<comment type="similarity">
    <text evidence="6">Belongs to the ABC-4 integral membrane protein family.</text>
</comment>
<dbReference type="EMBL" id="FQUA01000016">
    <property type="protein sequence ID" value="SHF08854.1"/>
    <property type="molecule type" value="Genomic_DNA"/>
</dbReference>
<proteinExistence type="inferred from homology"/>
<reference evidence="10" key="2">
    <citation type="submission" date="2016-01" db="EMBL/GenBank/DDBJ databases">
        <authorList>
            <person name="Poehlein A."/>
            <person name="Schlien K."/>
            <person name="Gottschalk G."/>
            <person name="Buckel W."/>
            <person name="Daniel R."/>
        </authorList>
    </citation>
    <scope>NUCLEOTIDE SEQUENCE [LARGE SCALE GENOMIC DNA]</scope>
    <source>
        <strain evidence="10">X2</strain>
    </source>
</reference>
<feature type="transmembrane region" description="Helical" evidence="6">
    <location>
        <begin position="287"/>
        <end position="310"/>
    </location>
</feature>
<evidence type="ECO:0000259" key="7">
    <source>
        <dbReference type="Pfam" id="PF02687"/>
    </source>
</evidence>
<keyword evidence="5 6" id="KW-0472">Membrane</keyword>
<feature type="transmembrane region" description="Helical" evidence="6">
    <location>
        <begin position="587"/>
        <end position="610"/>
    </location>
</feature>
<reference evidence="8 10" key="1">
    <citation type="journal article" date="2016" name="Genome Announc.">
        <title>Complete Genome Sequence of the Amino Acid-Fermenting Clostridium propionicum X2 (DSM 1682).</title>
        <authorList>
            <person name="Poehlein A."/>
            <person name="Schlien K."/>
            <person name="Chowdhury N.P."/>
            <person name="Gottschalk G."/>
            <person name="Buckel W."/>
            <person name="Daniel R."/>
        </authorList>
    </citation>
    <scope>NUCLEOTIDE SEQUENCE [LARGE SCALE GENOMIC DNA]</scope>
    <source>
        <strain evidence="8 10">X2</strain>
    </source>
</reference>
<feature type="transmembrane region" description="Helical" evidence="6">
    <location>
        <begin position="20"/>
        <end position="39"/>
    </location>
</feature>
<dbReference type="InterPro" id="IPR027022">
    <property type="entry name" value="ABC_permease_BceB-typ"/>
</dbReference>
<feature type="transmembrane region" description="Helical" evidence="6">
    <location>
        <begin position="157"/>
        <end position="180"/>
    </location>
</feature>
<evidence type="ECO:0000256" key="6">
    <source>
        <dbReference type="PIRNR" id="PIRNR018968"/>
    </source>
</evidence>
<keyword evidence="4 6" id="KW-1133">Transmembrane helix</keyword>
<name>A0A0X1U745_ANAPI</name>
<dbReference type="OrthoDB" id="9781780at2"/>
<keyword evidence="10" id="KW-1185">Reference proteome</keyword>
<evidence type="ECO:0000256" key="3">
    <source>
        <dbReference type="ARBA" id="ARBA00022692"/>
    </source>
</evidence>
<dbReference type="Proteomes" id="UP000068026">
    <property type="component" value="Chromosome"/>
</dbReference>
<dbReference type="InterPro" id="IPR052536">
    <property type="entry name" value="ABC-4_Integral_Memb_Prot"/>
</dbReference>
<dbReference type="PANTHER" id="PTHR46795">
    <property type="entry name" value="ABC TRANSPORTER PERMEASE-RELATED-RELATED"/>
    <property type="match status" value="1"/>
</dbReference>
<evidence type="ECO:0000313" key="10">
    <source>
        <dbReference type="Proteomes" id="UP000068026"/>
    </source>
</evidence>
<dbReference type="PANTHER" id="PTHR46795:SF3">
    <property type="entry name" value="ABC TRANSPORTER PERMEASE"/>
    <property type="match status" value="1"/>
</dbReference>
<organism evidence="9 11">
    <name type="scientific">Anaerotignum propionicum DSM 1682</name>
    <dbReference type="NCBI Taxonomy" id="991789"/>
    <lineage>
        <taxon>Bacteria</taxon>
        <taxon>Bacillati</taxon>
        <taxon>Bacillota</taxon>
        <taxon>Clostridia</taxon>
        <taxon>Lachnospirales</taxon>
        <taxon>Anaerotignaceae</taxon>
        <taxon>Anaerotignum</taxon>
    </lineage>
</organism>
<feature type="transmembrane region" description="Helical" evidence="6">
    <location>
        <begin position="232"/>
        <end position="255"/>
    </location>
</feature>
<reference evidence="11" key="4">
    <citation type="submission" date="2016-11" db="EMBL/GenBank/DDBJ databases">
        <authorList>
            <person name="Jaros S."/>
            <person name="Januszkiewicz K."/>
            <person name="Wedrychowicz H."/>
        </authorList>
    </citation>
    <scope>NUCLEOTIDE SEQUENCE [LARGE SCALE GENOMIC DNA]</scope>
    <source>
        <strain evidence="11">DSM 1682</strain>
    </source>
</reference>
<feature type="domain" description="ABC3 transporter permease C-terminal" evidence="7">
    <location>
        <begin position="66"/>
        <end position="184"/>
    </location>
</feature>
<evidence type="ECO:0000256" key="4">
    <source>
        <dbReference type="ARBA" id="ARBA00022989"/>
    </source>
</evidence>
<feature type="transmembrane region" description="Helical" evidence="6">
    <location>
        <begin position="201"/>
        <end position="220"/>
    </location>
</feature>
<dbReference type="InterPro" id="IPR003838">
    <property type="entry name" value="ABC3_permease_C"/>
</dbReference>
<protein>
    <submittedName>
        <fullName evidence="9">ABC transport system permease protein</fullName>
    </submittedName>
    <submittedName>
        <fullName evidence="8">ABC transporter permease protein YxdM</fullName>
    </submittedName>
</protein>
<feature type="transmembrane region" description="Helical" evidence="6">
    <location>
        <begin position="59"/>
        <end position="83"/>
    </location>
</feature>
<gene>
    <name evidence="8" type="primary">yxdM</name>
    <name evidence="8" type="ORF">CPRO_11570</name>
    <name evidence="9" type="ORF">SAMN02745151_02742</name>
</gene>
<dbReference type="AlphaFoldDB" id="A0A0X1U745"/>
<sequence length="658" mass="75243">MNKGIILPKMAFTGIRKNGIVYFPYILTSAFSVCVFFIFNCIINNEFLKNVPHAEYVWLLLQIGNVLLAIILVPFLFYTNSFLIKRRKKEIGLYSILGLEKKHIAIMMFLETFFIYMISMMIGLITAVVFAKLSFLILLNASGLPIDITFTMPVNSFLLTFAFFGLVSFLNLVTNLFQVTRANPSDLLREPQKGEKEPKHIWILALFGILFLGGGYYIAVVSEINSMIFVNFFLAVLLVVIGTYFLFTSGSIVLLKGLRKNKKFYYKKSNYITVSGMIYRMKKSAASLVNICIFSTMVIITLLCTVSLTLGEESAIRFNYPLDVNYIFDYDKMTDKNGFDSELSMLAEENHIKISDKIEFPYFIVTLDEKENIFSILSEDTGENESSIRLLSLSDYNRIESQNMTLEDNEILVYSNTDDFKYDSVVVNGKEYQVKKELDSLRFDTKEKNNYSSGKVYFILKDYMSMEEMAKTFQGDTASPYYSVWFNMDGETSNKEALLADLDKACAQMPGFYTSKNIIDWGYDVKSMDGGLLFIGVFFGLIFTICLLLIMYYKQISEGLEDKQNFIIMQQVGLSDDDVKSTIHRQIMLVFGLPLVVAILHTMMGLKITIRLLYALNLYNTNLILLCALGIIAVFTVFYILSYFVTASTYYKIVKRKS</sequence>
<comment type="subcellular location">
    <subcellularLocation>
        <location evidence="1 6">Cell membrane</location>
        <topology evidence="1 6">Multi-pass membrane protein</topology>
    </subcellularLocation>
</comment>